<feature type="active site" description="Nucleophile" evidence="2">
    <location>
        <position position="45"/>
    </location>
</feature>
<feature type="active site" description="Proton acceptor" evidence="2">
    <location>
        <position position="199"/>
    </location>
</feature>
<dbReference type="InterPro" id="IPR002641">
    <property type="entry name" value="PNPLA_dom"/>
</dbReference>
<sequence>MAQGEYDFEQLVFSGGGIRCFWHGGFLSVAGDRLSLHPKRISGVSGGVLSGAAWIAGREQRLLDVMGDAFARNDSNLDAAKSNFTVHQEMYRQVVADTLDSDAIDAVCEGPDYEAVLAVPPQWLPPIMFVILAGALYQTEKAVKSRPHLRWTRRVGLQPFRVDAKKAARDGKLVDLICAAATIPPVFDVPEWDGKRVLDGGLIDKAPPPQPDEGRTLFLMTKRYRNLPVTDRCLYLQPSCEVPADKIDFSDRSKLDRTWRQGALDGTAWLAANS</sequence>
<proteinExistence type="predicted"/>
<comment type="caution">
    <text evidence="4">The sequence shown here is derived from an EMBL/GenBank/DDBJ whole genome shotgun (WGS) entry which is preliminary data.</text>
</comment>
<keyword evidence="2" id="KW-0378">Hydrolase</keyword>
<organism evidence="4 5">
    <name type="scientific">Parerythrobacter jejuensis</name>
    <dbReference type="NCBI Taxonomy" id="795812"/>
    <lineage>
        <taxon>Bacteria</taxon>
        <taxon>Pseudomonadati</taxon>
        <taxon>Pseudomonadota</taxon>
        <taxon>Alphaproteobacteria</taxon>
        <taxon>Sphingomonadales</taxon>
        <taxon>Erythrobacteraceae</taxon>
        <taxon>Parerythrobacter</taxon>
    </lineage>
</organism>
<feature type="domain" description="PNPLA" evidence="3">
    <location>
        <begin position="11"/>
        <end position="212"/>
    </location>
</feature>
<evidence type="ECO:0000259" key="3">
    <source>
        <dbReference type="PROSITE" id="PS51635"/>
    </source>
</evidence>
<dbReference type="GO" id="GO:0016787">
    <property type="term" value="F:hydrolase activity"/>
    <property type="evidence" value="ECO:0007669"/>
    <property type="project" value="UniProtKB-UniRule"/>
</dbReference>
<keyword evidence="2" id="KW-0442">Lipid degradation</keyword>
<evidence type="ECO:0000313" key="4">
    <source>
        <dbReference type="EMBL" id="MXP31854.1"/>
    </source>
</evidence>
<dbReference type="Proteomes" id="UP000446786">
    <property type="component" value="Unassembled WGS sequence"/>
</dbReference>
<dbReference type="Pfam" id="PF01734">
    <property type="entry name" value="Patatin"/>
    <property type="match status" value="1"/>
</dbReference>
<dbReference type="OrthoDB" id="7401351at2"/>
<dbReference type="AlphaFoldDB" id="A0A845AQG4"/>
<dbReference type="SUPFAM" id="SSF52151">
    <property type="entry name" value="FabD/lysophospholipase-like"/>
    <property type="match status" value="1"/>
</dbReference>
<protein>
    <submittedName>
        <fullName evidence="4">Patatin-like phospholipase family protein</fullName>
    </submittedName>
</protein>
<keyword evidence="1 2" id="KW-0443">Lipid metabolism</keyword>
<comment type="caution">
    <text evidence="2">Lacks conserved residue(s) required for the propagation of feature annotation.</text>
</comment>
<evidence type="ECO:0000256" key="2">
    <source>
        <dbReference type="PROSITE-ProRule" id="PRU01161"/>
    </source>
</evidence>
<dbReference type="EMBL" id="WTYE01000001">
    <property type="protein sequence ID" value="MXP31854.1"/>
    <property type="molecule type" value="Genomic_DNA"/>
</dbReference>
<dbReference type="GO" id="GO:0016042">
    <property type="term" value="P:lipid catabolic process"/>
    <property type="evidence" value="ECO:0007669"/>
    <property type="project" value="UniProtKB-UniRule"/>
</dbReference>
<reference evidence="4 5" key="1">
    <citation type="submission" date="2019-12" db="EMBL/GenBank/DDBJ databases">
        <title>Genomic-based taxomic classification of the family Erythrobacteraceae.</title>
        <authorList>
            <person name="Xu L."/>
        </authorList>
    </citation>
    <scope>NUCLEOTIDE SEQUENCE [LARGE SCALE GENOMIC DNA]</scope>
    <source>
        <strain evidence="4 5">JCM 16677</strain>
    </source>
</reference>
<dbReference type="Gene3D" id="3.40.1090.10">
    <property type="entry name" value="Cytosolic phospholipase A2 catalytic domain"/>
    <property type="match status" value="1"/>
</dbReference>
<name>A0A845AQG4_9SPHN</name>
<feature type="short sequence motif" description="DGA/G" evidence="2">
    <location>
        <begin position="199"/>
        <end position="201"/>
    </location>
</feature>
<gene>
    <name evidence="4" type="ORF">GRI94_08460</name>
</gene>
<dbReference type="PROSITE" id="PS51635">
    <property type="entry name" value="PNPLA"/>
    <property type="match status" value="1"/>
</dbReference>
<feature type="short sequence motif" description="GXSXG" evidence="2">
    <location>
        <begin position="43"/>
        <end position="47"/>
    </location>
</feature>
<evidence type="ECO:0000313" key="5">
    <source>
        <dbReference type="Proteomes" id="UP000446786"/>
    </source>
</evidence>
<dbReference type="InterPro" id="IPR016035">
    <property type="entry name" value="Acyl_Trfase/lysoPLipase"/>
</dbReference>
<accession>A0A845AQG4</accession>
<dbReference type="RefSeq" id="WP_160779257.1">
    <property type="nucleotide sequence ID" value="NZ_BAAAZF010000001.1"/>
</dbReference>
<keyword evidence="5" id="KW-1185">Reference proteome</keyword>
<evidence type="ECO:0000256" key="1">
    <source>
        <dbReference type="ARBA" id="ARBA00023098"/>
    </source>
</evidence>